<evidence type="ECO:0000313" key="1">
    <source>
        <dbReference type="EMBL" id="KAK8532623.1"/>
    </source>
</evidence>
<comment type="caution">
    <text evidence="1">The sequence shown here is derived from an EMBL/GenBank/DDBJ whole genome shotgun (WGS) entry which is preliminary data.</text>
</comment>
<evidence type="ECO:0000313" key="2">
    <source>
        <dbReference type="Proteomes" id="UP001472677"/>
    </source>
</evidence>
<gene>
    <name evidence="1" type="ORF">V6N12_054059</name>
</gene>
<dbReference type="Proteomes" id="UP001472677">
    <property type="component" value="Unassembled WGS sequence"/>
</dbReference>
<dbReference type="EMBL" id="JBBPBM010000034">
    <property type="protein sequence ID" value="KAK8532623.1"/>
    <property type="molecule type" value="Genomic_DNA"/>
</dbReference>
<organism evidence="1 2">
    <name type="scientific">Hibiscus sabdariffa</name>
    <name type="common">roselle</name>
    <dbReference type="NCBI Taxonomy" id="183260"/>
    <lineage>
        <taxon>Eukaryota</taxon>
        <taxon>Viridiplantae</taxon>
        <taxon>Streptophyta</taxon>
        <taxon>Embryophyta</taxon>
        <taxon>Tracheophyta</taxon>
        <taxon>Spermatophyta</taxon>
        <taxon>Magnoliopsida</taxon>
        <taxon>eudicotyledons</taxon>
        <taxon>Gunneridae</taxon>
        <taxon>Pentapetalae</taxon>
        <taxon>rosids</taxon>
        <taxon>malvids</taxon>
        <taxon>Malvales</taxon>
        <taxon>Malvaceae</taxon>
        <taxon>Malvoideae</taxon>
        <taxon>Hibiscus</taxon>
    </lineage>
</organism>
<reference evidence="1 2" key="1">
    <citation type="journal article" date="2024" name="G3 (Bethesda)">
        <title>Genome assembly of Hibiscus sabdariffa L. provides insights into metabolisms of medicinal natural products.</title>
        <authorList>
            <person name="Kim T."/>
        </authorList>
    </citation>
    <scope>NUCLEOTIDE SEQUENCE [LARGE SCALE GENOMIC DNA]</scope>
    <source>
        <strain evidence="1">TK-2024</strain>
        <tissue evidence="1">Old leaves</tissue>
    </source>
</reference>
<keyword evidence="2" id="KW-1185">Reference proteome</keyword>
<proteinExistence type="predicted"/>
<name>A0ABR2D9D6_9ROSI</name>
<sequence length="114" mass="12934">MDPNETNRTKVSGFESNQSLQMLISLLVHVLFSIGNKIGSTDHTGLFSFRSKYDRPVRSNPSTVLNRIPLDFVHSGKCVRWKPDHESLPFTSDMVRGNCDSSIFKTSWKTSNEK</sequence>
<accession>A0ABR2D9D6</accession>
<protein>
    <submittedName>
        <fullName evidence="1">Uncharacterized protein</fullName>
    </submittedName>
</protein>